<dbReference type="Pfam" id="PF24968">
    <property type="entry name" value="DUF7770"/>
    <property type="match status" value="1"/>
</dbReference>
<feature type="domain" description="DUF7770" evidence="1">
    <location>
        <begin position="44"/>
        <end position="198"/>
    </location>
</feature>
<dbReference type="EMBL" id="JH725157">
    <property type="protein sequence ID" value="EJP67317.1"/>
    <property type="molecule type" value="Genomic_DNA"/>
</dbReference>
<dbReference type="GeneID" id="19886903"/>
<evidence type="ECO:0000313" key="3">
    <source>
        <dbReference type="Proteomes" id="UP000002762"/>
    </source>
</evidence>
<dbReference type="Proteomes" id="UP000002762">
    <property type="component" value="Unassembled WGS sequence"/>
</dbReference>
<dbReference type="InterPro" id="IPR056672">
    <property type="entry name" value="DUF7770"/>
</dbReference>
<dbReference type="AlphaFoldDB" id="J4UPX6"/>
<protein>
    <recommendedName>
        <fullName evidence="1">DUF7770 domain-containing protein</fullName>
    </recommendedName>
</protein>
<evidence type="ECO:0000313" key="2">
    <source>
        <dbReference type="EMBL" id="EJP67317.1"/>
    </source>
</evidence>
<organism evidence="2 3">
    <name type="scientific">Beauveria bassiana (strain ARSEF 2860)</name>
    <name type="common">White muscardine disease fungus</name>
    <name type="synonym">Tritirachium shiotae</name>
    <dbReference type="NCBI Taxonomy" id="655819"/>
    <lineage>
        <taxon>Eukaryota</taxon>
        <taxon>Fungi</taxon>
        <taxon>Dikarya</taxon>
        <taxon>Ascomycota</taxon>
        <taxon>Pezizomycotina</taxon>
        <taxon>Sordariomycetes</taxon>
        <taxon>Hypocreomycetidae</taxon>
        <taxon>Hypocreales</taxon>
        <taxon>Cordycipitaceae</taxon>
        <taxon>Beauveria</taxon>
    </lineage>
</organism>
<dbReference type="RefSeq" id="XP_008597210.1">
    <property type="nucleotide sequence ID" value="XM_008598988.1"/>
</dbReference>
<reference evidence="2 3" key="1">
    <citation type="journal article" date="2012" name="Sci. Rep.">
        <title>Genomic perspectives on the evolution of fungal entomopathogenicity in Beauveria bassiana.</title>
        <authorList>
            <person name="Xiao G."/>
            <person name="Ying S.H."/>
            <person name="Zheng P."/>
            <person name="Wang Z.L."/>
            <person name="Zhang S."/>
            <person name="Xie X.Q."/>
            <person name="Shang Y."/>
            <person name="St Leger R.J."/>
            <person name="Zhao G.P."/>
            <person name="Wang C."/>
            <person name="Feng M.G."/>
        </authorList>
    </citation>
    <scope>NUCLEOTIDE SEQUENCE [LARGE SCALE GENOMIC DNA]</scope>
    <source>
        <strain evidence="2 3">ARSEF 2860</strain>
    </source>
</reference>
<keyword evidence="3" id="KW-1185">Reference proteome</keyword>
<dbReference type="InParanoid" id="J4UPX6"/>
<sequence>MSIEYELIKDDVTANNIAANAPFLQKEVIKSHADGFTLGPSMDEDKPNTSKIHWAIILDTPRENIRLSMESRLNERTGKHGVLVLKVLAYFGISRNVFHRQTFSRKGSTVKVQDILDLVFAQGWHKYKMLTTSNGAKKGCRHHTQTMLAGFQSRNWIESRSDTSKSVEEFLPFVYTRYTDDSRKLSIEKRPIDIGSFL</sequence>
<name>J4UPX6_BEAB2</name>
<dbReference type="HOGENOM" id="CLU_119123_0_0_1"/>
<proteinExistence type="predicted"/>
<evidence type="ECO:0000259" key="1">
    <source>
        <dbReference type="Pfam" id="PF24968"/>
    </source>
</evidence>
<accession>J4UPX6</accession>
<gene>
    <name evidence="2" type="ORF">BBA_03891</name>
</gene>